<sequence length="264" mass="31210">MIMASSESSYRAHDMDEESENVNKRRNKWVKEVENLFLHLWRERLDKLRACRKNSHILMEIAVEMELEGYKFSILELKTKMHNMTAKYRKEKKQFRATGIPSDWEPYEEMESLITEFERGRSEALDRESHQSSHSEKKFKHNRDESTPYHENNSENVSEEEENFDEHASQDDKDVALSKIPFISVRGDLKPNTNRVAHKNITNECKLKRSLTENYDEIDLFFISMSKTVRKLPIHAQVHLKKDISNLVFEAELKSLPHNNVNSQ</sequence>
<dbReference type="InterPro" id="IPR044822">
    <property type="entry name" value="Myb_DNA-bind_4"/>
</dbReference>
<feature type="region of interest" description="Disordered" evidence="2">
    <location>
        <begin position="119"/>
        <end position="172"/>
    </location>
</feature>
<dbReference type="GeneID" id="101455486"/>
<dbReference type="Gene3D" id="1.10.10.60">
    <property type="entry name" value="Homeodomain-like"/>
    <property type="match status" value="1"/>
</dbReference>
<reference evidence="4" key="1">
    <citation type="submission" date="2013-07" db="EMBL/GenBank/DDBJ databases">
        <authorList>
            <person name="Geib S."/>
        </authorList>
    </citation>
    <scope>NUCLEOTIDE SEQUENCE</scope>
</reference>
<feature type="region of interest" description="Disordered" evidence="2">
    <location>
        <begin position="1"/>
        <end position="22"/>
    </location>
</feature>
<accession>W8AGV5</accession>
<dbReference type="EMBL" id="GAMC01021673">
    <property type="protein sequence ID" value="JAB84882.1"/>
    <property type="molecule type" value="mRNA"/>
</dbReference>
<dbReference type="GO" id="GO:0003677">
    <property type="term" value="F:DNA binding"/>
    <property type="evidence" value="ECO:0007669"/>
    <property type="project" value="InterPro"/>
</dbReference>
<organism evidence="4">
    <name type="scientific">Ceratitis capitata</name>
    <name type="common">Mediterranean fruit fly</name>
    <name type="synonym">Tephritis capitata</name>
    <dbReference type="NCBI Taxonomy" id="7213"/>
    <lineage>
        <taxon>Eukaryota</taxon>
        <taxon>Metazoa</taxon>
        <taxon>Ecdysozoa</taxon>
        <taxon>Arthropoda</taxon>
        <taxon>Hexapoda</taxon>
        <taxon>Insecta</taxon>
        <taxon>Pterygota</taxon>
        <taxon>Neoptera</taxon>
        <taxon>Endopterygota</taxon>
        <taxon>Diptera</taxon>
        <taxon>Brachycera</taxon>
        <taxon>Muscomorpha</taxon>
        <taxon>Tephritoidea</taxon>
        <taxon>Tephritidae</taxon>
        <taxon>Ceratitis</taxon>
        <taxon>Ceratitis</taxon>
    </lineage>
</organism>
<feature type="compositionally biased region" description="Basic and acidic residues" evidence="2">
    <location>
        <begin position="119"/>
        <end position="148"/>
    </location>
</feature>
<keyword evidence="1" id="KW-0539">Nucleus</keyword>
<evidence type="ECO:0000313" key="4">
    <source>
        <dbReference type="EMBL" id="JAB84882.1"/>
    </source>
</evidence>
<proteinExistence type="evidence at transcript level"/>
<evidence type="ECO:0000256" key="2">
    <source>
        <dbReference type="SAM" id="MobiDB-lite"/>
    </source>
</evidence>
<dbReference type="GO" id="GO:0016604">
    <property type="term" value="C:nuclear body"/>
    <property type="evidence" value="ECO:0007669"/>
    <property type="project" value="TreeGrafter"/>
</dbReference>
<dbReference type="Pfam" id="PF13837">
    <property type="entry name" value="Myb_DNA-bind_4"/>
    <property type="match status" value="1"/>
</dbReference>
<comment type="subcellular location">
    <subcellularLocation>
        <location evidence="1">Nucleus</location>
    </subcellularLocation>
</comment>
<dbReference type="InterPro" id="IPR004210">
    <property type="entry name" value="BESS_motif"/>
</dbReference>
<dbReference type="PANTHER" id="PTHR22666:SF3">
    <property type="entry name" value="MYB_SANT-LIKE DNA-BINDING DOMAIN-CONTAINING PROTEIN 1"/>
    <property type="match status" value="1"/>
</dbReference>
<dbReference type="KEGG" id="ccat:101455486"/>
<name>W8AGV5_CERCA</name>
<dbReference type="PANTHER" id="PTHR22666">
    <property type="entry name" value="MYB_SANT-LIKE DNA-BINDING DOMAIN-CONTAINING PROTEIN 1"/>
    <property type="match status" value="1"/>
</dbReference>
<protein>
    <recommendedName>
        <fullName evidence="3">BESS domain-containing protein</fullName>
    </recommendedName>
</protein>
<evidence type="ECO:0000256" key="1">
    <source>
        <dbReference type="PROSITE-ProRule" id="PRU00371"/>
    </source>
</evidence>
<reference evidence="4" key="2">
    <citation type="journal article" date="2014" name="BMC Genomics">
        <title>A genomic perspective to assessing quality of mass-reared SIT flies used in Mediterranean fruit fly (Ceratitis capitata) eradication in California.</title>
        <authorList>
            <person name="Calla B."/>
            <person name="Hall B."/>
            <person name="Hou S."/>
            <person name="Geib S.M."/>
        </authorList>
    </citation>
    <scope>NUCLEOTIDE SEQUENCE</scope>
</reference>
<evidence type="ECO:0000259" key="3">
    <source>
        <dbReference type="PROSITE" id="PS51031"/>
    </source>
</evidence>
<feature type="domain" description="BESS" evidence="3">
    <location>
        <begin position="215"/>
        <end position="254"/>
    </location>
</feature>
<dbReference type="RefSeq" id="XP_004518891.1">
    <property type="nucleotide sequence ID" value="XM_004518834.4"/>
</dbReference>
<dbReference type="OrthoDB" id="6081971at2759"/>
<dbReference type="PROSITE" id="PS51031">
    <property type="entry name" value="BESS"/>
    <property type="match status" value="1"/>
</dbReference>
<dbReference type="GO" id="GO:0045893">
    <property type="term" value="P:positive regulation of DNA-templated transcription"/>
    <property type="evidence" value="ECO:0007669"/>
    <property type="project" value="TreeGrafter"/>
</dbReference>
<dbReference type="InterPro" id="IPR026095">
    <property type="entry name" value="Myb/SANT-like_DNA-bd_dom_prot"/>
</dbReference>
<dbReference type="AlphaFoldDB" id="W8AGV5"/>